<dbReference type="OrthoDB" id="8969999at2"/>
<evidence type="ECO:0000313" key="8">
    <source>
        <dbReference type="EMBL" id="SEG15684.1"/>
    </source>
</evidence>
<keyword evidence="5 7" id="KW-1133">Transmembrane helix</keyword>
<protein>
    <submittedName>
        <fullName evidence="8">Chromate transporter</fullName>
    </submittedName>
</protein>
<evidence type="ECO:0000256" key="7">
    <source>
        <dbReference type="SAM" id="Phobius"/>
    </source>
</evidence>
<evidence type="ECO:0000256" key="5">
    <source>
        <dbReference type="ARBA" id="ARBA00022989"/>
    </source>
</evidence>
<feature type="transmembrane region" description="Helical" evidence="7">
    <location>
        <begin position="228"/>
        <end position="246"/>
    </location>
</feature>
<dbReference type="PIRSF" id="PIRSF004810">
    <property type="entry name" value="ChrA"/>
    <property type="match status" value="1"/>
</dbReference>
<dbReference type="AlphaFoldDB" id="A0A1H5XVA4"/>
<dbReference type="Proteomes" id="UP000236753">
    <property type="component" value="Unassembled WGS sequence"/>
</dbReference>
<feature type="transmembrane region" description="Helical" evidence="7">
    <location>
        <begin position="123"/>
        <end position="146"/>
    </location>
</feature>
<keyword evidence="3" id="KW-1003">Cell membrane</keyword>
<reference evidence="8 9" key="1">
    <citation type="submission" date="2016-10" db="EMBL/GenBank/DDBJ databases">
        <authorList>
            <person name="de Groot N.N."/>
        </authorList>
    </citation>
    <scope>NUCLEOTIDE SEQUENCE [LARGE SCALE GENOMIC DNA]</scope>
    <source>
        <strain evidence="8 9">Nm13</strain>
    </source>
</reference>
<evidence type="ECO:0000256" key="4">
    <source>
        <dbReference type="ARBA" id="ARBA00022692"/>
    </source>
</evidence>
<gene>
    <name evidence="8" type="ORF">SAMN05216334_13230</name>
</gene>
<proteinExistence type="inferred from homology"/>
<name>A0A1H5XVA4_9PROT</name>
<feature type="transmembrane region" description="Helical" evidence="7">
    <location>
        <begin position="384"/>
        <end position="406"/>
    </location>
</feature>
<feature type="transmembrane region" description="Helical" evidence="7">
    <location>
        <begin position="26"/>
        <end position="46"/>
    </location>
</feature>
<feature type="transmembrane region" description="Helical" evidence="7">
    <location>
        <begin position="93"/>
        <end position="117"/>
    </location>
</feature>
<evidence type="ECO:0000256" key="6">
    <source>
        <dbReference type="ARBA" id="ARBA00023136"/>
    </source>
</evidence>
<accession>A0A1H5XVA4</accession>
<feature type="transmembrane region" description="Helical" evidence="7">
    <location>
        <begin position="436"/>
        <end position="454"/>
    </location>
</feature>
<keyword evidence="4 7" id="KW-0812">Transmembrane</keyword>
<dbReference type="InterPro" id="IPR014047">
    <property type="entry name" value="Chr_Tranpt_l_chain"/>
</dbReference>
<sequence>MDESQNHLSSSTDAASPQQVTLTKAFWYWLKLGFISFGGPAGQIAIMHQDLVERMRWISERRFLHALNYCMLLPGPEAQQLAIYIGWLLHRTWGGIIAGVLFVLPSLVILIILSWVYVAFGDVSLVAGIFYGIKPAVTAIVIQAAYRVGSRTIKNSLLLSVAIASFVAIFAFKIPFPIIVATAAIIGFAGGKFMPKQFYIGNAHTKTNVSYGAALIDDHTPPPEHARFIWSRLIIIVLVGLMLWLLPMSLLTMSYGWDHTFTQMGWFFTKAALLTFGGAYTVLPYIYQGAIEFYEWLTPTQMIDGLALGEATPGPLIMVVAFVAFIGGYARELLGSDMLFLAGSFSAIIVTWFTFLPSFIFILAGGPIVESTHNDLRFTAPLTAITAAIVGVILNLALFFGYHVLWPQGFSGTFDWISALIALIAAVALFRFKRNVLEVIFICAVIGLSVKTIFI</sequence>
<evidence type="ECO:0000313" key="9">
    <source>
        <dbReference type="Proteomes" id="UP000236753"/>
    </source>
</evidence>
<evidence type="ECO:0000256" key="3">
    <source>
        <dbReference type="ARBA" id="ARBA00022475"/>
    </source>
</evidence>
<evidence type="ECO:0000256" key="1">
    <source>
        <dbReference type="ARBA" id="ARBA00004651"/>
    </source>
</evidence>
<dbReference type="PANTHER" id="PTHR33567">
    <property type="entry name" value="CHROMATE ION TRANSPORTER (EUROFUNG)"/>
    <property type="match status" value="1"/>
</dbReference>
<dbReference type="PANTHER" id="PTHR33567:SF3">
    <property type="entry name" value="CHROMATE ION TRANSPORTER (EUROFUNG)"/>
    <property type="match status" value="1"/>
</dbReference>
<organism evidence="8 9">
    <name type="scientific">Nitrosomonas ureae</name>
    <dbReference type="NCBI Taxonomy" id="44577"/>
    <lineage>
        <taxon>Bacteria</taxon>
        <taxon>Pseudomonadati</taxon>
        <taxon>Pseudomonadota</taxon>
        <taxon>Betaproteobacteria</taxon>
        <taxon>Nitrosomonadales</taxon>
        <taxon>Nitrosomonadaceae</taxon>
        <taxon>Nitrosomonas</taxon>
    </lineage>
</organism>
<feature type="transmembrane region" description="Helical" evidence="7">
    <location>
        <begin position="267"/>
        <end position="287"/>
    </location>
</feature>
<dbReference type="RefSeq" id="WP_103967497.1">
    <property type="nucleotide sequence ID" value="NZ_FNUX01000032.1"/>
</dbReference>
<feature type="transmembrane region" description="Helical" evidence="7">
    <location>
        <begin position="339"/>
        <end position="364"/>
    </location>
</feature>
<evidence type="ECO:0000256" key="2">
    <source>
        <dbReference type="ARBA" id="ARBA00005262"/>
    </source>
</evidence>
<dbReference type="Pfam" id="PF02417">
    <property type="entry name" value="Chromate_transp"/>
    <property type="match status" value="2"/>
</dbReference>
<comment type="similarity">
    <text evidence="2">Belongs to the chromate ion transporter (CHR) (TC 2.A.51) family.</text>
</comment>
<keyword evidence="6 7" id="KW-0472">Membrane</keyword>
<dbReference type="NCBIfam" id="TIGR00937">
    <property type="entry name" value="2A51"/>
    <property type="match status" value="1"/>
</dbReference>
<dbReference type="InterPro" id="IPR003370">
    <property type="entry name" value="Chromate_transpt"/>
</dbReference>
<feature type="transmembrane region" description="Helical" evidence="7">
    <location>
        <begin position="307"/>
        <end position="327"/>
    </location>
</feature>
<feature type="transmembrane region" description="Helical" evidence="7">
    <location>
        <begin position="158"/>
        <end position="189"/>
    </location>
</feature>
<feature type="transmembrane region" description="Helical" evidence="7">
    <location>
        <begin position="413"/>
        <end position="430"/>
    </location>
</feature>
<dbReference type="GO" id="GO:0005886">
    <property type="term" value="C:plasma membrane"/>
    <property type="evidence" value="ECO:0007669"/>
    <property type="project" value="UniProtKB-SubCell"/>
</dbReference>
<comment type="subcellular location">
    <subcellularLocation>
        <location evidence="1">Cell membrane</location>
        <topology evidence="1">Multi-pass membrane protein</topology>
    </subcellularLocation>
</comment>
<dbReference type="GO" id="GO:0015109">
    <property type="term" value="F:chromate transmembrane transporter activity"/>
    <property type="evidence" value="ECO:0007669"/>
    <property type="project" value="InterPro"/>
</dbReference>
<dbReference type="EMBL" id="FNUX01000032">
    <property type="protein sequence ID" value="SEG15684.1"/>
    <property type="molecule type" value="Genomic_DNA"/>
</dbReference>